<reference evidence="1 2" key="1">
    <citation type="submission" date="2019-04" db="EMBL/GenBank/DDBJ databases">
        <authorList>
            <person name="Feng G."/>
            <person name="Zhang J."/>
            <person name="Zhu H."/>
        </authorList>
    </citation>
    <scope>NUCLEOTIDE SEQUENCE [LARGE SCALE GENOMIC DNA]</scope>
    <source>
        <strain evidence="1 2">JCM 19491</strain>
    </source>
</reference>
<organism evidence="1 2">
    <name type="scientific">Hymenobacter wooponensis</name>
    <dbReference type="NCBI Taxonomy" id="1525360"/>
    <lineage>
        <taxon>Bacteria</taxon>
        <taxon>Pseudomonadati</taxon>
        <taxon>Bacteroidota</taxon>
        <taxon>Cytophagia</taxon>
        <taxon>Cytophagales</taxon>
        <taxon>Hymenobacteraceae</taxon>
        <taxon>Hymenobacter</taxon>
    </lineage>
</organism>
<proteinExistence type="predicted"/>
<comment type="caution">
    <text evidence="1">The sequence shown here is derived from an EMBL/GenBank/DDBJ whole genome shotgun (WGS) entry which is preliminary data.</text>
</comment>
<dbReference type="OrthoDB" id="878460at2"/>
<dbReference type="Proteomes" id="UP000298284">
    <property type="component" value="Unassembled WGS sequence"/>
</dbReference>
<dbReference type="AlphaFoldDB" id="A0A4Z0MJD1"/>
<sequence length="146" mass="16616">MDLEAEFRDLSGAETVFYVRLGLQLEVFALSEVSDWVDELLLREETPETFLVELYLLLRTDKEQVLAYLGQVYPPETYTVRPALAWLQQQLATSAGALGQVLRALYRLRLLVESEVEVGWIYGLAADFERCATGSDEDIQEVVPRN</sequence>
<evidence type="ECO:0000313" key="2">
    <source>
        <dbReference type="Proteomes" id="UP000298284"/>
    </source>
</evidence>
<accession>A0A4Z0MJD1</accession>
<evidence type="ECO:0000313" key="1">
    <source>
        <dbReference type="EMBL" id="TGD79569.1"/>
    </source>
</evidence>
<keyword evidence="2" id="KW-1185">Reference proteome</keyword>
<name>A0A4Z0MJD1_9BACT</name>
<protein>
    <submittedName>
        <fullName evidence="1">Uncharacterized protein</fullName>
    </submittedName>
</protein>
<gene>
    <name evidence="1" type="ORF">EU557_15205</name>
</gene>
<dbReference type="RefSeq" id="WP_135531315.1">
    <property type="nucleotide sequence ID" value="NZ_SRKZ01000004.1"/>
</dbReference>
<dbReference type="EMBL" id="SRKZ01000004">
    <property type="protein sequence ID" value="TGD79569.1"/>
    <property type="molecule type" value="Genomic_DNA"/>
</dbReference>